<sequence>MTNSVVKSRTLPQCYSQTNISRVLSNVCRVSSDVKLVWDTSPRTWTIPVHQDAKFSGLDVKVLGYKSRSPGFDTRFFHNLSVDHWVWNEVNSTLYQHQYENCTYICKTCHTNGQEVIVIPKLTSSSDTSWFGLAKFAWSG</sequence>
<dbReference type="PANTHER" id="PTHR46624">
    <property type="entry name" value="AGAP002036-PA"/>
    <property type="match status" value="1"/>
</dbReference>
<reference evidence="1" key="1">
    <citation type="submission" date="2021-03" db="EMBL/GenBank/DDBJ databases">
        <authorList>
            <person name="Tran Van P."/>
        </authorList>
    </citation>
    <scope>NUCLEOTIDE SEQUENCE</scope>
</reference>
<name>A0ABN7PIT5_TIMPD</name>
<dbReference type="Proteomes" id="UP001153148">
    <property type="component" value="Unassembled WGS sequence"/>
</dbReference>
<organism evidence="1 2">
    <name type="scientific">Timema podura</name>
    <name type="common">Walking stick</name>
    <dbReference type="NCBI Taxonomy" id="61482"/>
    <lineage>
        <taxon>Eukaryota</taxon>
        <taxon>Metazoa</taxon>
        <taxon>Ecdysozoa</taxon>
        <taxon>Arthropoda</taxon>
        <taxon>Hexapoda</taxon>
        <taxon>Insecta</taxon>
        <taxon>Pterygota</taxon>
        <taxon>Neoptera</taxon>
        <taxon>Polyneoptera</taxon>
        <taxon>Phasmatodea</taxon>
        <taxon>Timematodea</taxon>
        <taxon>Timematoidea</taxon>
        <taxon>Timematidae</taxon>
        <taxon>Timema</taxon>
    </lineage>
</organism>
<dbReference type="PANTHER" id="PTHR46624:SF4">
    <property type="entry name" value="FYVE-TYPE DOMAIN-CONTAINING PROTEIN"/>
    <property type="match status" value="1"/>
</dbReference>
<proteinExistence type="predicted"/>
<gene>
    <name evidence="1" type="ORF">TPAB3V08_LOCUS14629</name>
</gene>
<evidence type="ECO:0000313" key="1">
    <source>
        <dbReference type="EMBL" id="CAG2067686.1"/>
    </source>
</evidence>
<dbReference type="InterPro" id="IPR042427">
    <property type="entry name" value="ZFYV1"/>
</dbReference>
<evidence type="ECO:0000313" key="2">
    <source>
        <dbReference type="Proteomes" id="UP001153148"/>
    </source>
</evidence>
<keyword evidence="2" id="KW-1185">Reference proteome</keyword>
<comment type="caution">
    <text evidence="1">The sequence shown here is derived from an EMBL/GenBank/DDBJ whole genome shotgun (WGS) entry which is preliminary data.</text>
</comment>
<protein>
    <submittedName>
        <fullName evidence="1">Uncharacterized protein</fullName>
    </submittedName>
</protein>
<dbReference type="EMBL" id="CAJPIN010073281">
    <property type="protein sequence ID" value="CAG2067686.1"/>
    <property type="molecule type" value="Genomic_DNA"/>
</dbReference>
<accession>A0ABN7PIT5</accession>